<reference evidence="2 4" key="1">
    <citation type="journal article" date="2019" name="Emerg. Microbes Infect.">
        <title>Comprehensive subspecies identification of 175 nontuberculous mycobacteria species based on 7547 genomic profiles.</title>
        <authorList>
            <person name="Matsumoto Y."/>
            <person name="Kinjo T."/>
            <person name="Motooka D."/>
            <person name="Nabeya D."/>
            <person name="Jung N."/>
            <person name="Uechi K."/>
            <person name="Horii T."/>
            <person name="Iida T."/>
            <person name="Fujita J."/>
            <person name="Nakamura S."/>
        </authorList>
    </citation>
    <scope>NUCLEOTIDE SEQUENCE [LARGE SCALE GENOMIC DNA]</scope>
    <source>
        <strain evidence="2 4">JCM 13573</strain>
    </source>
</reference>
<evidence type="ECO:0000259" key="1">
    <source>
        <dbReference type="Pfam" id="PF00934"/>
    </source>
</evidence>
<dbReference type="EMBL" id="BLKU01000005">
    <property type="protein sequence ID" value="GFG66040.1"/>
    <property type="molecule type" value="Genomic_DNA"/>
</dbReference>
<organism evidence="3 5">
    <name type="scientific">Mycobacterium kubicae</name>
    <dbReference type="NCBI Taxonomy" id="120959"/>
    <lineage>
        <taxon>Bacteria</taxon>
        <taxon>Bacillati</taxon>
        <taxon>Actinomycetota</taxon>
        <taxon>Actinomycetes</taxon>
        <taxon>Mycobacteriales</taxon>
        <taxon>Mycobacteriaceae</taxon>
        <taxon>Mycobacterium</taxon>
        <taxon>Mycobacterium simiae complex</taxon>
    </lineage>
</organism>
<protein>
    <submittedName>
        <fullName evidence="2 3">PE family protein</fullName>
    </submittedName>
</protein>
<dbReference type="Gene3D" id="1.10.287.850">
    <property type="entry name" value="HP0062-like domain"/>
    <property type="match status" value="1"/>
</dbReference>
<dbReference type="EMBL" id="CP065047">
    <property type="protein sequence ID" value="QPI37668.1"/>
    <property type="molecule type" value="Genomic_DNA"/>
</dbReference>
<dbReference type="InterPro" id="IPR000084">
    <property type="entry name" value="PE-PGRS_N"/>
</dbReference>
<evidence type="ECO:0000313" key="5">
    <source>
        <dbReference type="Proteomes" id="UP000663583"/>
    </source>
</evidence>
<dbReference type="InterPro" id="IPR038332">
    <property type="entry name" value="PPE_sf"/>
</dbReference>
<sequence>MSLVFAEPDALLGASAELQSINAAMHGGNAAAAGPTTSVVPAASDFVSFLTAAQFAAHAKLYQEISAKAAAARERMATTLGLNASWYAASEAVNNSALA</sequence>
<dbReference type="Proteomes" id="UP000663583">
    <property type="component" value="Chromosome"/>
</dbReference>
<feature type="domain" description="PE" evidence="1">
    <location>
        <begin position="4"/>
        <end position="94"/>
    </location>
</feature>
<reference evidence="3" key="3">
    <citation type="submission" date="2020-11" db="EMBL/GenBank/DDBJ databases">
        <title>Intraspecies plasmid and genomic variation of Mycobacterium kubicae revealed by the complete genome sequences of two clinical isolates.</title>
        <authorList>
            <person name="Hendrix J.R."/>
            <person name="Epperson L.E."/>
            <person name="Honda J.R."/>
            <person name="Strong M."/>
        </authorList>
    </citation>
    <scope>NUCLEOTIDE SEQUENCE</scope>
    <source>
        <strain evidence="3">JCM 13573</strain>
    </source>
</reference>
<keyword evidence="4" id="KW-1185">Reference proteome</keyword>
<evidence type="ECO:0000313" key="3">
    <source>
        <dbReference type="EMBL" id="QPI37668.1"/>
    </source>
</evidence>
<dbReference type="KEGG" id="mku:I2456_25965"/>
<evidence type="ECO:0000313" key="4">
    <source>
        <dbReference type="Proteomes" id="UP000465306"/>
    </source>
</evidence>
<name>A0AAX1J848_9MYCO</name>
<dbReference type="Pfam" id="PF00934">
    <property type="entry name" value="PE"/>
    <property type="match status" value="1"/>
</dbReference>
<dbReference type="AlphaFoldDB" id="A0AAX1J848"/>
<proteinExistence type="predicted"/>
<dbReference type="SUPFAM" id="SSF140459">
    <property type="entry name" value="PE/PPE dimer-like"/>
    <property type="match status" value="1"/>
</dbReference>
<gene>
    <name evidence="2" type="primary">PE32</name>
    <name evidence="3" type="ORF">I2456_25965</name>
    <name evidence="2" type="ORF">MKUB_35300</name>
</gene>
<dbReference type="Proteomes" id="UP000465306">
    <property type="component" value="Unassembled WGS sequence"/>
</dbReference>
<accession>A0AAX1J848</accession>
<evidence type="ECO:0000313" key="2">
    <source>
        <dbReference type="EMBL" id="GFG66040.1"/>
    </source>
</evidence>
<dbReference type="RefSeq" id="WP_068023129.1">
    <property type="nucleotide sequence ID" value="NZ_BLKU01000005.1"/>
</dbReference>
<reference evidence="2" key="2">
    <citation type="submission" date="2020-02" db="EMBL/GenBank/DDBJ databases">
        <authorList>
            <person name="Matsumoto Y."/>
            <person name="Kinjo T."/>
            <person name="Motooka D."/>
            <person name="Nabeya D."/>
            <person name="Jung N."/>
            <person name="Uechi K."/>
            <person name="Horii T."/>
            <person name="Iida T."/>
            <person name="Fujita J."/>
            <person name="Nakamura S."/>
        </authorList>
    </citation>
    <scope>NUCLEOTIDE SEQUENCE</scope>
    <source>
        <strain evidence="2">JCM 13573</strain>
    </source>
</reference>